<dbReference type="AlphaFoldDB" id="A0AAE0DFK4"/>
<name>A0AAE0DFK4_9LECA</name>
<evidence type="ECO:0000313" key="3">
    <source>
        <dbReference type="Proteomes" id="UP001276659"/>
    </source>
</evidence>
<organism evidence="2 3">
    <name type="scientific">Lepraria neglecta</name>
    <dbReference type="NCBI Taxonomy" id="209136"/>
    <lineage>
        <taxon>Eukaryota</taxon>
        <taxon>Fungi</taxon>
        <taxon>Dikarya</taxon>
        <taxon>Ascomycota</taxon>
        <taxon>Pezizomycotina</taxon>
        <taxon>Lecanoromycetes</taxon>
        <taxon>OSLEUM clade</taxon>
        <taxon>Lecanoromycetidae</taxon>
        <taxon>Lecanorales</taxon>
        <taxon>Lecanorineae</taxon>
        <taxon>Stereocaulaceae</taxon>
        <taxon>Lepraria</taxon>
    </lineage>
</organism>
<dbReference type="EMBL" id="JASNWA010000010">
    <property type="protein sequence ID" value="KAK3167786.1"/>
    <property type="molecule type" value="Genomic_DNA"/>
</dbReference>
<dbReference type="Proteomes" id="UP001276659">
    <property type="component" value="Unassembled WGS sequence"/>
</dbReference>
<proteinExistence type="predicted"/>
<accession>A0AAE0DFK4</accession>
<gene>
    <name evidence="2" type="ORF">OEA41_004232</name>
</gene>
<evidence type="ECO:0000313" key="2">
    <source>
        <dbReference type="EMBL" id="KAK3167786.1"/>
    </source>
</evidence>
<comment type="caution">
    <text evidence="2">The sequence shown here is derived from an EMBL/GenBank/DDBJ whole genome shotgun (WGS) entry which is preliminary data.</text>
</comment>
<feature type="compositionally biased region" description="Acidic residues" evidence="1">
    <location>
        <begin position="157"/>
        <end position="171"/>
    </location>
</feature>
<keyword evidence="3" id="KW-1185">Reference proteome</keyword>
<reference evidence="2" key="1">
    <citation type="submission" date="2022-11" db="EMBL/GenBank/DDBJ databases">
        <title>Chromosomal genome sequence assembly and mating type (MAT) locus characterization of the leprose asexual lichenized fungus Lepraria neglecta (Nyl.) Erichsen.</title>
        <authorList>
            <person name="Allen J.L."/>
            <person name="Pfeffer B."/>
        </authorList>
    </citation>
    <scope>NUCLEOTIDE SEQUENCE</scope>
    <source>
        <strain evidence="2">Allen 5258</strain>
    </source>
</reference>
<sequence>MDEQGKAVVPKLYKSGGELMWGGGVVVGHDKKGEGEPRYEPSEIAEWSPVRILGVQFGKVPGLVDVAVDATGADLTVWAFSIDGMAYRDGTVTSAEDADGDTLIHYTSPSSPTTRRAVQFDGSTSTSLPIRPTLVPTYGAQDHIVDKDGDVAIPDAPQDDEDEGYASGNDEFEQAGDSFAIHAPPLWGRWREESADWVPGYLVAHGDEIEDEGLGVSLLEMAKCEVVVRGL</sequence>
<protein>
    <submittedName>
        <fullName evidence="2">Uncharacterized protein</fullName>
    </submittedName>
</protein>
<evidence type="ECO:0000256" key="1">
    <source>
        <dbReference type="SAM" id="MobiDB-lite"/>
    </source>
</evidence>
<feature type="region of interest" description="Disordered" evidence="1">
    <location>
        <begin position="149"/>
        <end position="171"/>
    </location>
</feature>